<gene>
    <name evidence="2" type="ORF">KZ820_14425</name>
</gene>
<dbReference type="EMBL" id="JAHXZN010000005">
    <property type="protein sequence ID" value="MBW6531934.1"/>
    <property type="molecule type" value="Genomic_DNA"/>
</dbReference>
<dbReference type="RefSeq" id="WP_219749313.1">
    <property type="nucleotide sequence ID" value="NZ_JAHXZN010000005.1"/>
</dbReference>
<organism evidence="2 3">
    <name type="scientific">Sphingomonas citri</name>
    <dbReference type="NCBI Taxonomy" id="2862499"/>
    <lineage>
        <taxon>Bacteria</taxon>
        <taxon>Pseudomonadati</taxon>
        <taxon>Pseudomonadota</taxon>
        <taxon>Alphaproteobacteria</taxon>
        <taxon>Sphingomonadales</taxon>
        <taxon>Sphingomonadaceae</taxon>
        <taxon>Sphingomonas</taxon>
    </lineage>
</organism>
<evidence type="ECO:0000313" key="3">
    <source>
        <dbReference type="Proteomes" id="UP000759103"/>
    </source>
</evidence>
<keyword evidence="1" id="KW-0812">Transmembrane</keyword>
<keyword evidence="3" id="KW-1185">Reference proteome</keyword>
<protein>
    <submittedName>
        <fullName evidence="2">Uncharacterized protein</fullName>
    </submittedName>
</protein>
<comment type="caution">
    <text evidence="2">The sequence shown here is derived from an EMBL/GenBank/DDBJ whole genome shotgun (WGS) entry which is preliminary data.</text>
</comment>
<feature type="transmembrane region" description="Helical" evidence="1">
    <location>
        <begin position="40"/>
        <end position="60"/>
    </location>
</feature>
<name>A0ABS7BR97_9SPHN</name>
<dbReference type="Proteomes" id="UP000759103">
    <property type="component" value="Unassembled WGS sequence"/>
</dbReference>
<feature type="transmembrane region" description="Helical" evidence="1">
    <location>
        <begin position="6"/>
        <end position="28"/>
    </location>
</feature>
<keyword evidence="1" id="KW-0472">Membrane</keyword>
<keyword evidence="1" id="KW-1133">Transmembrane helix</keyword>
<evidence type="ECO:0000313" key="2">
    <source>
        <dbReference type="EMBL" id="MBW6531934.1"/>
    </source>
</evidence>
<reference evidence="2 3" key="1">
    <citation type="submission" date="2021-07" db="EMBL/GenBank/DDBJ databases">
        <title>Sphingomonas sp.</title>
        <authorList>
            <person name="Feng G."/>
            <person name="Li J."/>
            <person name="Pan M."/>
        </authorList>
    </citation>
    <scope>NUCLEOTIDE SEQUENCE [LARGE SCALE GENOMIC DNA]</scope>
    <source>
        <strain evidence="2 3">RRHST34</strain>
    </source>
</reference>
<sequence>MMDALRIANLIVWGVFMLPFMASGAWSAMSGREMRRGDPMRLACFATGLIICGFNVRGLIAPDDELSRVILYLLSIADGVFIMLLARAYGRGPRV</sequence>
<proteinExistence type="predicted"/>
<evidence type="ECO:0000256" key="1">
    <source>
        <dbReference type="SAM" id="Phobius"/>
    </source>
</evidence>
<feature type="transmembrane region" description="Helical" evidence="1">
    <location>
        <begin position="66"/>
        <end position="86"/>
    </location>
</feature>
<accession>A0ABS7BR97</accession>